<dbReference type="RefSeq" id="WP_266338676.1">
    <property type="nucleotide sequence ID" value="NZ_JAPKNK010000004.1"/>
</dbReference>
<dbReference type="Pfam" id="PF02698">
    <property type="entry name" value="DUF218"/>
    <property type="match status" value="1"/>
</dbReference>
<gene>
    <name evidence="3" type="ORF">OSH07_10905</name>
</gene>
<dbReference type="Proteomes" id="UP001144805">
    <property type="component" value="Unassembled WGS sequence"/>
</dbReference>
<feature type="region of interest" description="Disordered" evidence="1">
    <location>
        <begin position="1"/>
        <end position="25"/>
    </location>
</feature>
<dbReference type="AlphaFoldDB" id="A0A9X3E185"/>
<dbReference type="InterPro" id="IPR003848">
    <property type="entry name" value="DUF218"/>
</dbReference>
<dbReference type="InterPro" id="IPR051599">
    <property type="entry name" value="Cell_Envelope_Assoc"/>
</dbReference>
<feature type="region of interest" description="Disordered" evidence="1">
    <location>
        <begin position="257"/>
        <end position="279"/>
    </location>
</feature>
<sequence length="279" mass="29642">MTGGAPLSPSLGRHHGVTSAPSWPQSARKLIGMSDAAQTGTDLGRRNFAGPASHGRLPAPGRRPFVTVLLLVAIAGSIAGLDFARFASQVANTTPPTDVTAEGIVALTGGTARIDGALALLRDNRAEKLLISGVNPAVGRHDIARAVESAYGAVLDQRVDLGHAARDTIGNADETRAWVEKQGIHSLIIVTSDYHMPRSMVELARAMPGVRLIPYPVSNKQLEMDRWWRHGASVKLLLGEYLKYTLARARLAFETPRGESGTAMAAETHTHATTGGVLR</sequence>
<evidence type="ECO:0000259" key="2">
    <source>
        <dbReference type="Pfam" id="PF02698"/>
    </source>
</evidence>
<organism evidence="3 4">
    <name type="scientific">Kaistia nematophila</name>
    <dbReference type="NCBI Taxonomy" id="2994654"/>
    <lineage>
        <taxon>Bacteria</taxon>
        <taxon>Pseudomonadati</taxon>
        <taxon>Pseudomonadota</taxon>
        <taxon>Alphaproteobacteria</taxon>
        <taxon>Hyphomicrobiales</taxon>
        <taxon>Kaistiaceae</taxon>
        <taxon>Kaistia</taxon>
    </lineage>
</organism>
<evidence type="ECO:0000313" key="3">
    <source>
        <dbReference type="EMBL" id="MCX5569700.1"/>
    </source>
</evidence>
<dbReference type="EMBL" id="JAPKNK010000004">
    <property type="protein sequence ID" value="MCX5569700.1"/>
    <property type="molecule type" value="Genomic_DNA"/>
</dbReference>
<dbReference type="GO" id="GO:0000270">
    <property type="term" value="P:peptidoglycan metabolic process"/>
    <property type="evidence" value="ECO:0007669"/>
    <property type="project" value="TreeGrafter"/>
</dbReference>
<accession>A0A9X3E185</accession>
<name>A0A9X3E185_9HYPH</name>
<dbReference type="CDD" id="cd06259">
    <property type="entry name" value="YdcF-like"/>
    <property type="match status" value="1"/>
</dbReference>
<dbReference type="InterPro" id="IPR014729">
    <property type="entry name" value="Rossmann-like_a/b/a_fold"/>
</dbReference>
<feature type="domain" description="DUF218" evidence="2">
    <location>
        <begin position="104"/>
        <end position="242"/>
    </location>
</feature>
<dbReference type="GO" id="GO:0043164">
    <property type="term" value="P:Gram-negative-bacterium-type cell wall biogenesis"/>
    <property type="evidence" value="ECO:0007669"/>
    <property type="project" value="TreeGrafter"/>
</dbReference>
<reference evidence="3" key="1">
    <citation type="submission" date="2022-11" db="EMBL/GenBank/DDBJ databases">
        <title>Biodiversity and phylogenetic relationships of bacteria.</title>
        <authorList>
            <person name="Machado R.A.R."/>
            <person name="Bhat A."/>
            <person name="Loulou A."/>
            <person name="Kallel S."/>
        </authorList>
    </citation>
    <scope>NUCLEOTIDE SEQUENCE</scope>
    <source>
        <strain evidence="3">K-TC2</strain>
    </source>
</reference>
<protein>
    <submittedName>
        <fullName evidence="3">YdcF family protein</fullName>
    </submittedName>
</protein>
<evidence type="ECO:0000256" key="1">
    <source>
        <dbReference type="SAM" id="MobiDB-lite"/>
    </source>
</evidence>
<proteinExistence type="predicted"/>
<dbReference type="GO" id="GO:0005886">
    <property type="term" value="C:plasma membrane"/>
    <property type="evidence" value="ECO:0007669"/>
    <property type="project" value="TreeGrafter"/>
</dbReference>
<dbReference type="Gene3D" id="3.40.50.620">
    <property type="entry name" value="HUPs"/>
    <property type="match status" value="1"/>
</dbReference>
<feature type="compositionally biased region" description="Low complexity" evidence="1">
    <location>
        <begin position="262"/>
        <end position="279"/>
    </location>
</feature>
<dbReference type="PANTHER" id="PTHR30336:SF4">
    <property type="entry name" value="ENVELOPE BIOGENESIS FACTOR ELYC"/>
    <property type="match status" value="1"/>
</dbReference>
<comment type="caution">
    <text evidence="3">The sequence shown here is derived from an EMBL/GenBank/DDBJ whole genome shotgun (WGS) entry which is preliminary data.</text>
</comment>
<dbReference type="PANTHER" id="PTHR30336">
    <property type="entry name" value="INNER MEMBRANE PROTEIN, PROBABLE PERMEASE"/>
    <property type="match status" value="1"/>
</dbReference>
<keyword evidence="4" id="KW-1185">Reference proteome</keyword>
<evidence type="ECO:0000313" key="4">
    <source>
        <dbReference type="Proteomes" id="UP001144805"/>
    </source>
</evidence>